<evidence type="ECO:0000256" key="25">
    <source>
        <dbReference type="ARBA" id="ARBA00048561"/>
    </source>
</evidence>
<keyword evidence="31" id="KW-1185">Reference proteome</keyword>
<dbReference type="Pfam" id="PF22468">
    <property type="entry name" value="ACT_9"/>
    <property type="match status" value="2"/>
</dbReference>
<comment type="cofactor">
    <cofactor evidence="1">
        <name>a metal cation</name>
        <dbReference type="ChEBI" id="CHEBI:25213"/>
    </cofactor>
</comment>
<comment type="function">
    <text evidence="24">Bifunctional aspartate kinase and homoserine dehydrogenase that catalyzes the first and the third steps toward the synthesis of lysine, methionine and threonine from aspartate.</text>
</comment>
<dbReference type="InterPro" id="IPR011147">
    <property type="entry name" value="Bifunc_Aspkin/hSer_DH"/>
</dbReference>
<dbReference type="KEGG" id="pmai:CF386_04610"/>
<dbReference type="Pfam" id="PF03447">
    <property type="entry name" value="NAD_binding_3"/>
    <property type="match status" value="1"/>
</dbReference>
<dbReference type="PROSITE" id="PS51671">
    <property type="entry name" value="ACT"/>
    <property type="match status" value="1"/>
</dbReference>
<sequence length="817" mass="91246">MKILKFGGSSLGCKKSFLNVFKIIESAAELSQVSIVFSAPKDTTNKLVCLTKNFKNKSSVKQTINEIHNFLHSLIKDFSCSLSLSQMQEVLDKLDEEINQLTKKVEGCYLVNECSTNSYINILSYGEKFTEIILSYMLMKMDLNFEVLNPEKIMRGQNSKLDADVDVELSKKLFFSHYSQDKNINNKNFLMRGFVAQDESGETVLLGRNGSDYSAAILAVMLSAKSLEIWTDVDGIFSSDPRLVDDVKYIPNLNFKEAMELAYFGASVLHPKTIQPIATLGIPCSIRNTFNIHGKGTMIENESYPSIKGITHLNNIILINISGPVMKGKVGMASKIFNILATEKISIILISQASSEYSISFCVLESDYKIAKFSLEKNLSLELKTKLLDPVEYTDNLSIVTVVGDGMLRKKGIAATFLSSITETNTNIIALAQGSSERAISAVIKSEKVVEVIRACHENLFFSKHFIDVFIIGVGGVGSAFIEQVKRQREALEKNGIVIRVIGIANSKFCYFDSKGVLLHEWQKKLSKSPRKLCFNHLFSSVRNEHVINPVIVDCTSSEFISNKYVDFFSAGFHVITPNKKASTSNYDFYKKLHLISKLHNRKFMYETTVGAGLPVIENLQNLISAGDEIEKFSGILSGSLSFIFGRIDEGVSFSQATIEAMEKGYTEPDPRDDLSGKDVARKLLILAREMGYQLELEDIKVQNILPETIVSNHSQCLEDFLKELYKVDKYFDELIAEAKSNDEVLRYVAEIENGICEVKIKPVSSSNPLYTVKNGENALAFFSKYYKPSPFVLKGYGAGNEVTAAGIFSDMMRLVR</sequence>
<keyword evidence="14 28" id="KW-0547">Nucleotide-binding</keyword>
<dbReference type="GO" id="GO:0009086">
    <property type="term" value="P:methionine biosynthetic process"/>
    <property type="evidence" value="ECO:0007669"/>
    <property type="project" value="UniProtKB-KW"/>
</dbReference>
<dbReference type="GO" id="GO:0004412">
    <property type="term" value="F:homoserine dehydrogenase activity"/>
    <property type="evidence" value="ECO:0007669"/>
    <property type="project" value="UniProtKB-UniRule"/>
</dbReference>
<dbReference type="FunFam" id="3.30.360.10:FF:000006">
    <property type="entry name" value="Bifunctional aspartokinase/homoserine dehydrogenase"/>
    <property type="match status" value="1"/>
</dbReference>
<evidence type="ECO:0000256" key="17">
    <source>
        <dbReference type="ARBA" id="ARBA00022857"/>
    </source>
</evidence>
<dbReference type="RefSeq" id="WP_089073761.1">
    <property type="nucleotide sequence ID" value="NZ_CBCSAM010000001.1"/>
</dbReference>
<evidence type="ECO:0000313" key="30">
    <source>
        <dbReference type="EMBL" id="ASK78853.1"/>
    </source>
</evidence>
<keyword evidence="11 28" id="KW-0808">Transferase</keyword>
<evidence type="ECO:0000256" key="27">
    <source>
        <dbReference type="ARBA" id="ARBA00049031"/>
    </source>
</evidence>
<keyword evidence="22" id="KW-0486">Methionine biosynthesis</keyword>
<evidence type="ECO:0000256" key="26">
    <source>
        <dbReference type="ARBA" id="ARBA00048841"/>
    </source>
</evidence>
<keyword evidence="18 28" id="KW-0560">Oxidoreductase</keyword>
<dbReference type="UniPathway" id="UPA00051">
    <property type="reaction ID" value="UER00462"/>
</dbReference>
<evidence type="ECO:0000256" key="6">
    <source>
        <dbReference type="ARBA" id="ARBA00005139"/>
    </source>
</evidence>
<dbReference type="Pfam" id="PF00696">
    <property type="entry name" value="AA_kinase"/>
    <property type="match status" value="1"/>
</dbReference>
<evidence type="ECO:0000256" key="13">
    <source>
        <dbReference type="ARBA" id="ARBA00022723"/>
    </source>
</evidence>
<comment type="catalytic activity">
    <reaction evidence="26">
        <text>L-homoserine + NADP(+) = L-aspartate 4-semialdehyde + NADPH + H(+)</text>
        <dbReference type="Rhea" id="RHEA:15761"/>
        <dbReference type="ChEBI" id="CHEBI:15378"/>
        <dbReference type="ChEBI" id="CHEBI:57476"/>
        <dbReference type="ChEBI" id="CHEBI:57783"/>
        <dbReference type="ChEBI" id="CHEBI:58349"/>
        <dbReference type="ChEBI" id="CHEBI:537519"/>
        <dbReference type="EC" id="1.1.1.3"/>
    </reaction>
    <physiologicalReaction direction="right-to-left" evidence="26">
        <dbReference type="Rhea" id="RHEA:15763"/>
    </physiologicalReaction>
</comment>
<comment type="pathway">
    <text evidence="3 28">Amino-acid biosynthesis; L-methionine biosynthesis via de novo pathway; L-homoserine from L-aspartate: step 1/3.</text>
</comment>
<evidence type="ECO:0000256" key="28">
    <source>
        <dbReference type="PIRNR" id="PIRNR000727"/>
    </source>
</evidence>
<comment type="catalytic activity">
    <reaction evidence="27">
        <text>L-homoserine + NAD(+) = L-aspartate 4-semialdehyde + NADH + H(+)</text>
        <dbReference type="Rhea" id="RHEA:15757"/>
        <dbReference type="ChEBI" id="CHEBI:15378"/>
        <dbReference type="ChEBI" id="CHEBI:57476"/>
        <dbReference type="ChEBI" id="CHEBI:57540"/>
        <dbReference type="ChEBI" id="CHEBI:57945"/>
        <dbReference type="ChEBI" id="CHEBI:537519"/>
        <dbReference type="EC" id="1.1.1.3"/>
    </reaction>
    <physiologicalReaction direction="right-to-left" evidence="27">
        <dbReference type="Rhea" id="RHEA:15759"/>
    </physiologicalReaction>
</comment>
<keyword evidence="13" id="KW-0479">Metal-binding</keyword>
<proteinExistence type="inferred from homology"/>
<dbReference type="FunFam" id="3.40.50.720:FF:000083">
    <property type="entry name" value="Bifunctional aspartokinase/homoserine dehydrogenase"/>
    <property type="match status" value="1"/>
</dbReference>
<dbReference type="InterPro" id="IPR019811">
    <property type="entry name" value="HDH_CS"/>
</dbReference>
<organism evidence="30 31">
    <name type="scientific">Paraphotobacterium marinum</name>
    <dbReference type="NCBI Taxonomy" id="1755811"/>
    <lineage>
        <taxon>Bacteria</taxon>
        <taxon>Pseudomonadati</taxon>
        <taxon>Pseudomonadota</taxon>
        <taxon>Gammaproteobacteria</taxon>
        <taxon>Vibrionales</taxon>
        <taxon>Vibrionaceae</taxon>
        <taxon>Paraphotobacterium</taxon>
    </lineage>
</organism>
<dbReference type="SUPFAM" id="SSF53633">
    <property type="entry name" value="Carbamate kinase-like"/>
    <property type="match status" value="1"/>
</dbReference>
<evidence type="ECO:0000256" key="22">
    <source>
        <dbReference type="ARBA" id="ARBA00023167"/>
    </source>
</evidence>
<feature type="domain" description="ACT" evidence="29">
    <location>
        <begin position="321"/>
        <end position="402"/>
    </location>
</feature>
<dbReference type="Gene3D" id="3.30.360.10">
    <property type="entry name" value="Dihydrodipicolinate Reductase, domain 2"/>
    <property type="match status" value="1"/>
</dbReference>
<evidence type="ECO:0000259" key="29">
    <source>
        <dbReference type="PROSITE" id="PS51671"/>
    </source>
</evidence>
<dbReference type="NCBIfam" id="NF007003">
    <property type="entry name" value="PRK09466.1"/>
    <property type="match status" value="1"/>
</dbReference>
<evidence type="ECO:0000256" key="9">
    <source>
        <dbReference type="ARBA" id="ARBA00011881"/>
    </source>
</evidence>
<dbReference type="Gene3D" id="1.20.120.1320">
    <property type="entry name" value="Aspartokinase, catalytic domain"/>
    <property type="match status" value="1"/>
</dbReference>
<dbReference type="InterPro" id="IPR001341">
    <property type="entry name" value="Asp_kinase"/>
</dbReference>
<dbReference type="PROSITE" id="PS00324">
    <property type="entry name" value="ASPARTOKINASE"/>
    <property type="match status" value="1"/>
</dbReference>
<dbReference type="Pfam" id="PF00742">
    <property type="entry name" value="Homoserine_dh"/>
    <property type="match status" value="1"/>
</dbReference>
<dbReference type="InterPro" id="IPR018042">
    <property type="entry name" value="Aspartate_kinase_CS"/>
</dbReference>
<dbReference type="AlphaFoldDB" id="A0A220VFX8"/>
<dbReference type="Gene3D" id="3.40.50.720">
    <property type="entry name" value="NAD(P)-binding Rossmann-like Domain"/>
    <property type="match status" value="1"/>
</dbReference>
<comment type="similarity">
    <text evidence="8 28">In the N-terminal section; belongs to the aspartokinase family.</text>
</comment>
<dbReference type="GO" id="GO:0050661">
    <property type="term" value="F:NADP binding"/>
    <property type="evidence" value="ECO:0007669"/>
    <property type="project" value="UniProtKB-UniRule"/>
</dbReference>
<keyword evidence="12" id="KW-0791">Threonine biosynthesis</keyword>
<evidence type="ECO:0000256" key="21">
    <source>
        <dbReference type="ARBA" id="ARBA00023154"/>
    </source>
</evidence>
<dbReference type="GO" id="GO:0046872">
    <property type="term" value="F:metal ion binding"/>
    <property type="evidence" value="ECO:0007669"/>
    <property type="project" value="UniProtKB-KW"/>
</dbReference>
<evidence type="ECO:0000256" key="19">
    <source>
        <dbReference type="ARBA" id="ARBA00023027"/>
    </source>
</evidence>
<dbReference type="InterPro" id="IPR005106">
    <property type="entry name" value="Asp/hSer_DH_NAD-bd"/>
</dbReference>
<evidence type="ECO:0000256" key="10">
    <source>
        <dbReference type="ARBA" id="ARBA00022605"/>
    </source>
</evidence>
<comment type="pathway">
    <text evidence="6 28">Amino-acid biosynthesis; L-threonine biosynthesis; L-threonine from L-aspartate: step 1/5.</text>
</comment>
<comment type="pathway">
    <text evidence="2 28">Amino-acid biosynthesis; L-lysine biosynthesis via DAP pathway; (S)-tetrahydrodipicolinate from L-aspartate: step 1/4.</text>
</comment>
<dbReference type="NCBIfam" id="NF006959">
    <property type="entry name" value="PRK09436.1"/>
    <property type="match status" value="1"/>
</dbReference>
<dbReference type="EC" id="1.1.1.3" evidence="28"/>
<dbReference type="SUPFAM" id="SSF51735">
    <property type="entry name" value="NAD(P)-binding Rossmann-fold domains"/>
    <property type="match status" value="1"/>
</dbReference>
<dbReference type="PIRSF" id="PIRSF000727">
    <property type="entry name" value="ThrA"/>
    <property type="match status" value="1"/>
</dbReference>
<comment type="similarity">
    <text evidence="7 28">In the C-terminal section; belongs to the homoserine dehydrogenase family.</text>
</comment>
<dbReference type="GO" id="GO:0009090">
    <property type="term" value="P:homoserine biosynthetic process"/>
    <property type="evidence" value="ECO:0007669"/>
    <property type="project" value="UniProtKB-ARBA"/>
</dbReference>
<dbReference type="InterPro" id="IPR001342">
    <property type="entry name" value="HDH_cat"/>
</dbReference>
<keyword evidence="17 28" id="KW-0521">NADP</keyword>
<dbReference type="EMBL" id="CP022355">
    <property type="protein sequence ID" value="ASK78853.1"/>
    <property type="molecule type" value="Genomic_DNA"/>
</dbReference>
<evidence type="ECO:0000256" key="3">
    <source>
        <dbReference type="ARBA" id="ARBA00004986"/>
    </source>
</evidence>
<dbReference type="GO" id="GO:0009088">
    <property type="term" value="P:threonine biosynthetic process"/>
    <property type="evidence" value="ECO:0007669"/>
    <property type="project" value="UniProtKB-UniRule"/>
</dbReference>
<evidence type="ECO:0000256" key="1">
    <source>
        <dbReference type="ARBA" id="ARBA00001920"/>
    </source>
</evidence>
<keyword evidence="23" id="KW-0511">Multifunctional enzyme</keyword>
<evidence type="ECO:0000256" key="4">
    <source>
        <dbReference type="ARBA" id="ARBA00005056"/>
    </source>
</evidence>
<comment type="pathway">
    <text evidence="5 28">Amino-acid biosynthesis; L-methionine biosynthesis via de novo pathway; L-homoserine from L-aspartate: step 3/3.</text>
</comment>
<keyword evidence="20" id="KW-0915">Sodium</keyword>
<dbReference type="SUPFAM" id="SSF55347">
    <property type="entry name" value="Glyceraldehyde-3-phosphate dehydrogenase-like, C-terminal domain"/>
    <property type="match status" value="1"/>
</dbReference>
<evidence type="ECO:0000256" key="11">
    <source>
        <dbReference type="ARBA" id="ARBA00022679"/>
    </source>
</evidence>
<dbReference type="Gene3D" id="3.30.2130.10">
    <property type="entry name" value="VC0802-like"/>
    <property type="match status" value="1"/>
</dbReference>
<dbReference type="GO" id="GO:0004072">
    <property type="term" value="F:aspartate kinase activity"/>
    <property type="evidence" value="ECO:0007669"/>
    <property type="project" value="UniProtKB-UniRule"/>
</dbReference>
<comment type="catalytic activity">
    <reaction evidence="25">
        <text>L-aspartate + ATP = 4-phospho-L-aspartate + ADP</text>
        <dbReference type="Rhea" id="RHEA:23776"/>
        <dbReference type="ChEBI" id="CHEBI:29991"/>
        <dbReference type="ChEBI" id="CHEBI:30616"/>
        <dbReference type="ChEBI" id="CHEBI:57535"/>
        <dbReference type="ChEBI" id="CHEBI:456216"/>
        <dbReference type="EC" id="2.7.2.4"/>
    </reaction>
    <physiologicalReaction direction="left-to-right" evidence="25">
        <dbReference type="Rhea" id="RHEA:23777"/>
    </physiologicalReaction>
</comment>
<dbReference type="Proteomes" id="UP000242175">
    <property type="component" value="Chromosome large"/>
</dbReference>
<keyword evidence="10 28" id="KW-0028">Amino-acid biosynthesis</keyword>
<comment type="subunit">
    <text evidence="9 28">Homotetramer.</text>
</comment>
<evidence type="ECO:0000256" key="18">
    <source>
        <dbReference type="ARBA" id="ARBA00023002"/>
    </source>
</evidence>
<dbReference type="InterPro" id="IPR036291">
    <property type="entry name" value="NAD(P)-bd_dom_sf"/>
</dbReference>
<dbReference type="NCBIfam" id="TIGR00657">
    <property type="entry name" value="asp_kinases"/>
    <property type="match status" value="1"/>
</dbReference>
<dbReference type="InterPro" id="IPR036393">
    <property type="entry name" value="AceGlu_kinase-like_sf"/>
</dbReference>
<accession>A0A220VFX8</accession>
<evidence type="ECO:0000256" key="23">
    <source>
        <dbReference type="ARBA" id="ARBA00023268"/>
    </source>
</evidence>
<evidence type="ECO:0000256" key="12">
    <source>
        <dbReference type="ARBA" id="ARBA00022697"/>
    </source>
</evidence>
<dbReference type="UniPathway" id="UPA00050">
    <property type="reaction ID" value="UER00063"/>
</dbReference>
<name>A0A220VFX8_9GAMM</name>
<dbReference type="OrthoDB" id="9799110at2"/>
<dbReference type="InterPro" id="IPR002912">
    <property type="entry name" value="ACT_dom"/>
</dbReference>
<evidence type="ECO:0000256" key="5">
    <source>
        <dbReference type="ARBA" id="ARBA00005062"/>
    </source>
</evidence>
<dbReference type="InterPro" id="IPR054352">
    <property type="entry name" value="ACT_Aspartokinase"/>
</dbReference>
<keyword evidence="19" id="KW-0520">NAD</keyword>
<dbReference type="PANTHER" id="PTHR43070">
    <property type="match status" value="1"/>
</dbReference>
<evidence type="ECO:0000256" key="8">
    <source>
        <dbReference type="ARBA" id="ARBA00010046"/>
    </source>
</evidence>
<evidence type="ECO:0000256" key="14">
    <source>
        <dbReference type="ARBA" id="ARBA00022741"/>
    </source>
</evidence>
<dbReference type="InterPro" id="IPR001048">
    <property type="entry name" value="Asp/Glu/Uridylate_kinase"/>
</dbReference>
<dbReference type="InterPro" id="IPR049638">
    <property type="entry name" value="AK-HD"/>
</dbReference>
<evidence type="ECO:0000256" key="24">
    <source>
        <dbReference type="ARBA" id="ARBA00044938"/>
    </source>
</evidence>
<dbReference type="EC" id="2.7.2.4" evidence="28"/>
<dbReference type="InterPro" id="IPR045865">
    <property type="entry name" value="ACT-like_dom_sf"/>
</dbReference>
<dbReference type="GO" id="GO:0009089">
    <property type="term" value="P:lysine biosynthetic process via diaminopimelate"/>
    <property type="evidence" value="ECO:0007669"/>
    <property type="project" value="UniProtKB-UniRule"/>
</dbReference>
<evidence type="ECO:0000256" key="2">
    <source>
        <dbReference type="ARBA" id="ARBA00004766"/>
    </source>
</evidence>
<dbReference type="InterPro" id="IPR042199">
    <property type="entry name" value="AsparK_Bifunc_asparK/hSer_DH"/>
</dbReference>
<keyword evidence="21" id="KW-0457">Lysine biosynthesis</keyword>
<dbReference type="Gene3D" id="3.40.1160.10">
    <property type="entry name" value="Acetylglutamate kinase-like"/>
    <property type="match status" value="1"/>
</dbReference>
<evidence type="ECO:0000256" key="16">
    <source>
        <dbReference type="ARBA" id="ARBA00022840"/>
    </source>
</evidence>
<dbReference type="FunFam" id="3.30.2130.10:FF:000001">
    <property type="entry name" value="Bifunctional aspartokinase/homoserine dehydrogenase"/>
    <property type="match status" value="1"/>
</dbReference>
<dbReference type="UniPathway" id="UPA00034">
    <property type="reaction ID" value="UER00015"/>
</dbReference>
<evidence type="ECO:0000256" key="7">
    <source>
        <dbReference type="ARBA" id="ARBA00007952"/>
    </source>
</evidence>
<evidence type="ECO:0000313" key="31">
    <source>
        <dbReference type="Proteomes" id="UP000242175"/>
    </source>
</evidence>
<reference evidence="30 31" key="1">
    <citation type="journal article" date="2016" name="Int. J. Syst. Evol. Microbiol.">
        <title>Paraphotobacterium marinum gen. nov., sp. nov., a member of the family Vibrionaceae, isolated from surface seawater.</title>
        <authorList>
            <person name="Huang Z."/>
            <person name="Dong C."/>
            <person name="Shao Z."/>
        </authorList>
    </citation>
    <scope>NUCLEOTIDE SEQUENCE [LARGE SCALE GENOMIC DNA]</scope>
    <source>
        <strain evidence="30 31">NSCS20N07D</strain>
    </source>
</reference>
<gene>
    <name evidence="30" type="ORF">CF386_04610</name>
</gene>
<dbReference type="SUPFAM" id="SSF55021">
    <property type="entry name" value="ACT-like"/>
    <property type="match status" value="2"/>
</dbReference>
<dbReference type="GO" id="GO:0005524">
    <property type="term" value="F:ATP binding"/>
    <property type="evidence" value="ECO:0007669"/>
    <property type="project" value="UniProtKB-UniRule"/>
</dbReference>
<dbReference type="PROSITE" id="PS01042">
    <property type="entry name" value="HOMOSER_DHGENASE"/>
    <property type="match status" value="1"/>
</dbReference>
<protein>
    <recommendedName>
        <fullName evidence="28">Bifunctional aspartokinase/homoserine dehydrogenase</fullName>
    </recommendedName>
    <domain>
        <recommendedName>
            <fullName evidence="28">Aspartokinase</fullName>
            <ecNumber evidence="28">2.7.2.4</ecNumber>
        </recommendedName>
    </domain>
    <domain>
        <recommendedName>
            <fullName evidence="28">Homoserine dehydrogenase</fullName>
            <ecNumber evidence="28">1.1.1.3</ecNumber>
        </recommendedName>
    </domain>
</protein>
<comment type="pathway">
    <text evidence="4 28">Amino-acid biosynthesis; L-threonine biosynthesis; L-threonine from L-aspartate: step 3/5.</text>
</comment>
<dbReference type="CDD" id="cd04921">
    <property type="entry name" value="ACT_AKi-HSDH-ThrA-like_1"/>
    <property type="match status" value="1"/>
</dbReference>
<keyword evidence="16 28" id="KW-0067">ATP-binding</keyword>
<evidence type="ECO:0000256" key="20">
    <source>
        <dbReference type="ARBA" id="ARBA00023053"/>
    </source>
</evidence>
<keyword evidence="15 28" id="KW-0418">Kinase</keyword>
<evidence type="ECO:0000256" key="15">
    <source>
        <dbReference type="ARBA" id="ARBA00022777"/>
    </source>
</evidence>
<dbReference type="PANTHER" id="PTHR43070:SF3">
    <property type="entry name" value="HOMOSERINE DEHYDROGENASE"/>
    <property type="match status" value="1"/>
</dbReference>